<dbReference type="EMBL" id="MTYJ01000185">
    <property type="protein sequence ID" value="OWA50202.1"/>
    <property type="molecule type" value="Genomic_DNA"/>
</dbReference>
<dbReference type="Proteomes" id="UP000192578">
    <property type="component" value="Unassembled WGS sequence"/>
</dbReference>
<gene>
    <name evidence="1" type="ORF">BV898_14727</name>
</gene>
<proteinExistence type="predicted"/>
<protein>
    <submittedName>
        <fullName evidence="1">Uncharacterized protein</fullName>
    </submittedName>
</protein>
<evidence type="ECO:0000313" key="1">
    <source>
        <dbReference type="EMBL" id="OWA50202.1"/>
    </source>
</evidence>
<comment type="caution">
    <text evidence="1">The sequence shown here is derived from an EMBL/GenBank/DDBJ whole genome shotgun (WGS) entry which is preliminary data.</text>
</comment>
<name>A0A9X6N9F6_HYPEX</name>
<keyword evidence="2" id="KW-1185">Reference proteome</keyword>
<evidence type="ECO:0000313" key="2">
    <source>
        <dbReference type="Proteomes" id="UP000192578"/>
    </source>
</evidence>
<dbReference type="AlphaFoldDB" id="A0A9X6N9F6"/>
<organism evidence="1 2">
    <name type="scientific">Hypsibius exemplaris</name>
    <name type="common">Freshwater tardigrade</name>
    <dbReference type="NCBI Taxonomy" id="2072580"/>
    <lineage>
        <taxon>Eukaryota</taxon>
        <taxon>Metazoa</taxon>
        <taxon>Ecdysozoa</taxon>
        <taxon>Tardigrada</taxon>
        <taxon>Eutardigrada</taxon>
        <taxon>Parachela</taxon>
        <taxon>Hypsibioidea</taxon>
        <taxon>Hypsibiidae</taxon>
        <taxon>Hypsibius</taxon>
    </lineage>
</organism>
<sequence>MKPGGGTKALFKEHAEALAGNAEQDFLLVREKRQFGMGGRRPMFFFTLNQQPAVATQTGTGLAGRQTVIQGTPVTGTNVIQGTPITGYLG</sequence>
<reference evidence="2" key="1">
    <citation type="submission" date="2017-01" db="EMBL/GenBank/DDBJ databases">
        <title>Comparative genomics of anhydrobiosis in the tardigrade Hypsibius dujardini.</title>
        <authorList>
            <person name="Yoshida Y."/>
            <person name="Koutsovoulos G."/>
            <person name="Laetsch D."/>
            <person name="Stevens L."/>
            <person name="Kumar S."/>
            <person name="Horikawa D."/>
            <person name="Ishino K."/>
            <person name="Komine S."/>
            <person name="Tomita M."/>
            <person name="Blaxter M."/>
            <person name="Arakawa K."/>
        </authorList>
    </citation>
    <scope>NUCLEOTIDE SEQUENCE [LARGE SCALE GENOMIC DNA]</scope>
    <source>
        <strain evidence="2">Z151</strain>
    </source>
</reference>
<accession>A0A9X6N9F6</accession>